<dbReference type="Pfam" id="PF01345">
    <property type="entry name" value="DUF11"/>
    <property type="match status" value="1"/>
</dbReference>
<evidence type="ECO:0000256" key="1">
    <source>
        <dbReference type="SAM" id="SignalP"/>
    </source>
</evidence>
<protein>
    <submittedName>
        <fullName evidence="3">DUF11 domain-containing protein</fullName>
    </submittedName>
</protein>
<dbReference type="RefSeq" id="WP_166693888.1">
    <property type="nucleotide sequence ID" value="NZ_WAEL01000011.1"/>
</dbReference>
<dbReference type="Gene3D" id="2.60.40.1170">
    <property type="entry name" value="Mu homology domain, subdomain B"/>
    <property type="match status" value="1"/>
</dbReference>
<reference evidence="4" key="1">
    <citation type="submission" date="2019-09" db="EMBL/GenBank/DDBJ databases">
        <authorList>
            <person name="Jung D.-H."/>
        </authorList>
    </citation>
    <scope>NUCLEOTIDE SEQUENCE [LARGE SCALE GENOMIC DNA]</scope>
    <source>
        <strain evidence="4">JA-25</strain>
    </source>
</reference>
<dbReference type="Proteomes" id="UP000606008">
    <property type="component" value="Unassembled WGS sequence"/>
</dbReference>
<sequence>MKNILPNVASALVALLIGMSTVFGQTTPQTIENNQVCMDPISGAGRGPYVNSARTSGICVACSGSSSATAVTDGDLSNFTTIDLGVSALGGYRISVKDSLQYYPGGNEVGFVIRPRQNGLLGLLNATLLNQFSIRTYRTGNNNPIETATFSSGSGTLKASVLNGGGDGKQVLSFVTTQDFDEVELVYTGAVTAGSAVDVYNAFEGPANCRQSCVNALLTNGESVSVTSGVSSGVCIGGGISGLANLSDADSTTNYATISTLVGLACTQYIQVRSATTYSTGSYEAGFVIANGNGLIDLNVLGGLTVQTYLNNTPVQTFSGSSLITAGVLGSSTAPFQVGFKATQPFNAIRISISGVSVAVDLRVYHAYVVADSDNDGVANCMDRCATGSDLLDTDGDGTPNGCDQNIANLSVTKSSSSATATIGSSTTFTVTVSRTAQFNATGVVVLDTLAPGLTYLSHTASPGTVYDPATGRWTIGSALAGPTTSVTLNVTVRVNGEGVNSNTAEVIRSFETDPNSTPGNGNTAEDDIASACVSVPIRLCEGERLQISAPGTYTAGIEWFRTVNDVTTSVATTATFSTSLAGSYSFTALGQTGCASGNCCPLIVVVDPRPTPVIVASLSAICAGTSTALSIGNVVAGTTYSWSNGTAGSSINVSPSVTTVYTVTATTAGGCSDVASFTVIVNQPPVQAPIVAICGAPGTATYSFNINPSTLGSSTSYFVTVGNSAEIGPFAYGSNRTIDGNTGNFSVIIRDAVSGCAITLPVTAPTDCPTCPTKVCTPISVVRLR</sequence>
<dbReference type="SUPFAM" id="SSF103647">
    <property type="entry name" value="TSP type-3 repeat"/>
    <property type="match status" value="1"/>
</dbReference>
<feature type="domain" description="DUF11" evidence="2">
    <location>
        <begin position="410"/>
        <end position="518"/>
    </location>
</feature>
<name>A0ABX0QMK3_9BACT</name>
<reference evidence="4" key="2">
    <citation type="submission" date="2023-07" db="EMBL/GenBank/DDBJ databases">
        <authorList>
            <person name="Jung D.-H."/>
        </authorList>
    </citation>
    <scope>NUCLEOTIDE SEQUENCE [LARGE SCALE GENOMIC DNA]</scope>
    <source>
        <strain evidence="4">JA-25</strain>
    </source>
</reference>
<dbReference type="InterPro" id="IPR001434">
    <property type="entry name" value="OmcB-like_DUF11"/>
</dbReference>
<dbReference type="EMBL" id="WAEL01000011">
    <property type="protein sequence ID" value="NID13351.1"/>
    <property type="molecule type" value="Genomic_DNA"/>
</dbReference>
<dbReference type="InterPro" id="IPR028974">
    <property type="entry name" value="TSP_type-3_rpt"/>
</dbReference>
<evidence type="ECO:0000313" key="4">
    <source>
        <dbReference type="Proteomes" id="UP000606008"/>
    </source>
</evidence>
<feature type="chain" id="PRO_5046442805" evidence="1">
    <location>
        <begin position="25"/>
        <end position="786"/>
    </location>
</feature>
<dbReference type="NCBIfam" id="TIGR01451">
    <property type="entry name" value="B_ant_repeat"/>
    <property type="match status" value="1"/>
</dbReference>
<organism evidence="3 4">
    <name type="scientific">Fibrivirga algicola</name>
    <dbReference type="NCBI Taxonomy" id="2950420"/>
    <lineage>
        <taxon>Bacteria</taxon>
        <taxon>Pseudomonadati</taxon>
        <taxon>Bacteroidota</taxon>
        <taxon>Cytophagia</taxon>
        <taxon>Cytophagales</taxon>
        <taxon>Spirosomataceae</taxon>
        <taxon>Fibrivirga</taxon>
    </lineage>
</organism>
<accession>A0ABX0QMK3</accession>
<gene>
    <name evidence="3" type="ORF">F7231_24485</name>
</gene>
<dbReference type="InterPro" id="IPR047589">
    <property type="entry name" value="DUF11_rpt"/>
</dbReference>
<evidence type="ECO:0000259" key="2">
    <source>
        <dbReference type="Pfam" id="PF01345"/>
    </source>
</evidence>
<feature type="signal peptide" evidence="1">
    <location>
        <begin position="1"/>
        <end position="24"/>
    </location>
</feature>
<keyword evidence="4" id="KW-1185">Reference proteome</keyword>
<evidence type="ECO:0000313" key="3">
    <source>
        <dbReference type="EMBL" id="NID13351.1"/>
    </source>
</evidence>
<comment type="caution">
    <text evidence="3">The sequence shown here is derived from an EMBL/GenBank/DDBJ whole genome shotgun (WGS) entry which is preliminary data.</text>
</comment>
<keyword evidence="1" id="KW-0732">Signal</keyword>
<proteinExistence type="predicted"/>